<feature type="domain" description="General stress protein FMN-binding split barrel" evidence="1">
    <location>
        <begin position="9"/>
        <end position="144"/>
    </location>
</feature>
<dbReference type="RefSeq" id="WP_343891240.1">
    <property type="nucleotide sequence ID" value="NZ_BAAAEH010000040.1"/>
</dbReference>
<dbReference type="EMBL" id="JBDIME010000006">
    <property type="protein sequence ID" value="MEN2789974.1"/>
    <property type="molecule type" value="Genomic_DNA"/>
</dbReference>
<evidence type="ECO:0000313" key="2">
    <source>
        <dbReference type="EMBL" id="MEN2789974.1"/>
    </source>
</evidence>
<reference evidence="2 3" key="1">
    <citation type="submission" date="2024-05" db="EMBL/GenBank/DDBJ databases">
        <authorList>
            <person name="Liu Q."/>
            <person name="Xin Y.-H."/>
        </authorList>
    </citation>
    <scope>NUCLEOTIDE SEQUENCE [LARGE SCALE GENOMIC DNA]</scope>
    <source>
        <strain evidence="2 3">CGMCC 1.10181</strain>
    </source>
</reference>
<keyword evidence="3" id="KW-1185">Reference proteome</keyword>
<dbReference type="PANTHER" id="PTHR34818">
    <property type="entry name" value="PROTEIN BLI-3"/>
    <property type="match status" value="1"/>
</dbReference>
<dbReference type="Gene3D" id="2.30.110.10">
    <property type="entry name" value="Electron Transport, Fmn-binding Protein, Chain A"/>
    <property type="match status" value="1"/>
</dbReference>
<proteinExistence type="predicted"/>
<gene>
    <name evidence="2" type="ORF">ABC974_10080</name>
</gene>
<name>A0ABU9Y2E8_9SPHN</name>
<dbReference type="Proteomes" id="UP001419910">
    <property type="component" value="Unassembled WGS sequence"/>
</dbReference>
<dbReference type="SUPFAM" id="SSF50475">
    <property type="entry name" value="FMN-binding split barrel"/>
    <property type="match status" value="1"/>
</dbReference>
<evidence type="ECO:0000259" key="1">
    <source>
        <dbReference type="Pfam" id="PF16242"/>
    </source>
</evidence>
<dbReference type="InterPro" id="IPR052917">
    <property type="entry name" value="Stress-Dev_Protein"/>
</dbReference>
<dbReference type="Pfam" id="PF16242">
    <property type="entry name" value="Pyrid_ox_like"/>
    <property type="match status" value="1"/>
</dbReference>
<accession>A0ABU9Y2E8</accession>
<organism evidence="2 3">
    <name type="scientific">Sphingomonas oligophenolica</name>
    <dbReference type="NCBI Taxonomy" id="301154"/>
    <lineage>
        <taxon>Bacteria</taxon>
        <taxon>Pseudomonadati</taxon>
        <taxon>Pseudomonadota</taxon>
        <taxon>Alphaproteobacteria</taxon>
        <taxon>Sphingomonadales</taxon>
        <taxon>Sphingomonadaceae</taxon>
        <taxon>Sphingomonas</taxon>
    </lineage>
</organism>
<protein>
    <submittedName>
        <fullName evidence="2">Pyridoxamine 5'-phosphate oxidase family protein</fullName>
    </submittedName>
</protein>
<dbReference type="InterPro" id="IPR012349">
    <property type="entry name" value="Split_barrel_FMN-bd"/>
</dbReference>
<dbReference type="InterPro" id="IPR038725">
    <property type="entry name" value="YdaG_split_barrel_FMN-bd"/>
</dbReference>
<dbReference type="PANTHER" id="PTHR34818:SF1">
    <property type="entry name" value="PROTEIN BLI-3"/>
    <property type="match status" value="1"/>
</dbReference>
<comment type="caution">
    <text evidence="2">The sequence shown here is derived from an EMBL/GenBank/DDBJ whole genome shotgun (WGS) entry which is preliminary data.</text>
</comment>
<evidence type="ECO:0000313" key="3">
    <source>
        <dbReference type="Proteomes" id="UP001419910"/>
    </source>
</evidence>
<sequence>MTEPQEIEAKFWKALRSDMTLMLGLDGIADGHAQPMTAQFASDDDRGPIWFFTSKEADLVQQLRGSSNGVAHFVSKGHDLFATLHGNLVADNDRSTIDRLWNRFVAAWFEGGKDDPKLQLLRFDPERAQIWLNDSSLLAGVKMMLGSDPKEDYKDKVAEVSLG</sequence>